<keyword evidence="4" id="KW-1185">Reference proteome</keyword>
<protein>
    <recommendedName>
        <fullName evidence="5">Lipoprotein</fullName>
    </recommendedName>
</protein>
<feature type="chain" id="PRO_5045967699" description="Lipoprotein" evidence="2">
    <location>
        <begin position="19"/>
        <end position="328"/>
    </location>
</feature>
<evidence type="ECO:0000313" key="3">
    <source>
        <dbReference type="EMBL" id="MFC5770055.1"/>
    </source>
</evidence>
<feature type="region of interest" description="Disordered" evidence="1">
    <location>
        <begin position="18"/>
        <end position="39"/>
    </location>
</feature>
<keyword evidence="2" id="KW-0732">Signal</keyword>
<evidence type="ECO:0000256" key="1">
    <source>
        <dbReference type="SAM" id="MobiDB-lite"/>
    </source>
</evidence>
<organism evidence="3 4">
    <name type="scientific">Thauera sinica</name>
    <dbReference type="NCBI Taxonomy" id="2665146"/>
    <lineage>
        <taxon>Bacteria</taxon>
        <taxon>Pseudomonadati</taxon>
        <taxon>Pseudomonadota</taxon>
        <taxon>Betaproteobacteria</taxon>
        <taxon>Rhodocyclales</taxon>
        <taxon>Zoogloeaceae</taxon>
        <taxon>Thauera</taxon>
    </lineage>
</organism>
<dbReference type="Proteomes" id="UP001595974">
    <property type="component" value="Unassembled WGS sequence"/>
</dbReference>
<gene>
    <name evidence="3" type="ORF">ACFPTN_11780</name>
</gene>
<evidence type="ECO:0000313" key="4">
    <source>
        <dbReference type="Proteomes" id="UP001595974"/>
    </source>
</evidence>
<dbReference type="EMBL" id="JBHSOG010000047">
    <property type="protein sequence ID" value="MFC5770055.1"/>
    <property type="molecule type" value="Genomic_DNA"/>
</dbReference>
<name>A0ABW1ARX4_9RHOO</name>
<dbReference type="PROSITE" id="PS51257">
    <property type="entry name" value="PROKAR_LIPOPROTEIN"/>
    <property type="match status" value="1"/>
</dbReference>
<feature type="signal peptide" evidence="2">
    <location>
        <begin position="1"/>
        <end position="18"/>
    </location>
</feature>
<evidence type="ECO:0000256" key="2">
    <source>
        <dbReference type="SAM" id="SignalP"/>
    </source>
</evidence>
<reference evidence="4" key="1">
    <citation type="journal article" date="2019" name="Int. J. Syst. Evol. Microbiol.">
        <title>The Global Catalogue of Microorganisms (GCM) 10K type strain sequencing project: providing services to taxonomists for standard genome sequencing and annotation.</title>
        <authorList>
            <consortium name="The Broad Institute Genomics Platform"/>
            <consortium name="The Broad Institute Genome Sequencing Center for Infectious Disease"/>
            <person name="Wu L."/>
            <person name="Ma J."/>
        </authorList>
    </citation>
    <scope>NUCLEOTIDE SEQUENCE [LARGE SCALE GENOMIC DNA]</scope>
    <source>
        <strain evidence="4">SHR3</strain>
    </source>
</reference>
<evidence type="ECO:0008006" key="5">
    <source>
        <dbReference type="Google" id="ProtNLM"/>
    </source>
</evidence>
<dbReference type="RefSeq" id="WP_157748417.1">
    <property type="nucleotide sequence ID" value="NZ_JBHSOG010000047.1"/>
</dbReference>
<comment type="caution">
    <text evidence="3">The sequence shown here is derived from an EMBL/GenBank/DDBJ whole genome shotgun (WGS) entry which is preliminary data.</text>
</comment>
<sequence>MRKVLILLAAAVTLGACSEPPGQLPEQPSGQKQPEPLQDSVSRIVQPEMIGASLHYLESLTGPPVKLSPDGELRTYKMGACTVEATVGGGEDKSVSALRMLLAPGCDVDVGKFLHEEPGSRSLHLSQMSFGSFQESAGRTLFYADCLSGCGNASDPSVYAHWEGTRALDFLEVMLEVRLVGDAAIAAADQWQSAMVSAESEDWIMESGFNCDPGKYGEVARKAFAAVQPEAITIGRGLAVPRCAMPQAQGESAGGTGRVPVPQPASECDYGYDETLKKSGLVAKETPVHGPDDEDFGGYGCPYRISPTPGTTVPKGSVVQYRTAWEGS</sequence>
<accession>A0ABW1ARX4</accession>
<proteinExistence type="predicted"/>